<dbReference type="InterPro" id="IPR000792">
    <property type="entry name" value="Tscrpt_reg_LuxR_C"/>
</dbReference>
<evidence type="ECO:0000259" key="7">
    <source>
        <dbReference type="PROSITE" id="PS50110"/>
    </source>
</evidence>
<evidence type="ECO:0000256" key="2">
    <source>
        <dbReference type="ARBA" id="ARBA00023015"/>
    </source>
</evidence>
<dbReference type="GO" id="GO:0006355">
    <property type="term" value="P:regulation of DNA-templated transcription"/>
    <property type="evidence" value="ECO:0007669"/>
    <property type="project" value="InterPro"/>
</dbReference>
<evidence type="ECO:0000256" key="4">
    <source>
        <dbReference type="ARBA" id="ARBA00023163"/>
    </source>
</evidence>
<proteinExistence type="predicted"/>
<dbReference type="PANTHER" id="PTHR43214">
    <property type="entry name" value="TWO-COMPONENT RESPONSE REGULATOR"/>
    <property type="match status" value="1"/>
</dbReference>
<evidence type="ECO:0000256" key="5">
    <source>
        <dbReference type="PROSITE-ProRule" id="PRU00169"/>
    </source>
</evidence>
<dbReference type="SMART" id="SM00448">
    <property type="entry name" value="REC"/>
    <property type="match status" value="1"/>
</dbReference>
<keyword evidence="3 8" id="KW-0238">DNA-binding</keyword>
<name>A0A7W8SGF4_9CELL</name>
<dbReference type="AlphaFoldDB" id="A0A7W8SGF4"/>
<evidence type="ECO:0000259" key="6">
    <source>
        <dbReference type="PROSITE" id="PS50043"/>
    </source>
</evidence>
<dbReference type="InterPro" id="IPR039420">
    <property type="entry name" value="WalR-like"/>
</dbReference>
<organism evidence="8 9">
    <name type="scientific">Cellulomonas hominis</name>
    <dbReference type="NCBI Taxonomy" id="156981"/>
    <lineage>
        <taxon>Bacteria</taxon>
        <taxon>Bacillati</taxon>
        <taxon>Actinomycetota</taxon>
        <taxon>Actinomycetes</taxon>
        <taxon>Micrococcales</taxon>
        <taxon>Cellulomonadaceae</taxon>
        <taxon>Cellulomonas</taxon>
    </lineage>
</organism>
<dbReference type="PROSITE" id="PS50043">
    <property type="entry name" value="HTH_LUXR_2"/>
    <property type="match status" value="1"/>
</dbReference>
<dbReference type="RefSeq" id="WP_146834933.1">
    <property type="nucleotide sequence ID" value="NZ_BJVQ01000010.1"/>
</dbReference>
<dbReference type="GO" id="GO:0003677">
    <property type="term" value="F:DNA binding"/>
    <property type="evidence" value="ECO:0007669"/>
    <property type="project" value="UniProtKB-KW"/>
</dbReference>
<protein>
    <submittedName>
        <fullName evidence="8">DNA-binding NarL/FixJ family response regulator</fullName>
    </submittedName>
</protein>
<dbReference type="InterPro" id="IPR011006">
    <property type="entry name" value="CheY-like_superfamily"/>
</dbReference>
<feature type="modified residue" description="4-aspartylphosphate" evidence="5">
    <location>
        <position position="52"/>
    </location>
</feature>
<evidence type="ECO:0000313" key="8">
    <source>
        <dbReference type="EMBL" id="MBB5474314.1"/>
    </source>
</evidence>
<keyword evidence="2" id="KW-0805">Transcription regulation</keyword>
<evidence type="ECO:0000256" key="3">
    <source>
        <dbReference type="ARBA" id="ARBA00023125"/>
    </source>
</evidence>
<dbReference type="Pfam" id="PF00072">
    <property type="entry name" value="Response_reg"/>
    <property type="match status" value="1"/>
</dbReference>
<keyword evidence="1 5" id="KW-0597">Phosphoprotein</keyword>
<gene>
    <name evidence="8" type="ORF">HNR08_003050</name>
</gene>
<dbReference type="InterPro" id="IPR036388">
    <property type="entry name" value="WH-like_DNA-bd_sf"/>
</dbReference>
<dbReference type="Gene3D" id="3.40.50.2300">
    <property type="match status" value="1"/>
</dbReference>
<dbReference type="GO" id="GO:0000160">
    <property type="term" value="P:phosphorelay signal transduction system"/>
    <property type="evidence" value="ECO:0007669"/>
    <property type="project" value="InterPro"/>
</dbReference>
<dbReference type="Proteomes" id="UP000564629">
    <property type="component" value="Unassembled WGS sequence"/>
</dbReference>
<comment type="caution">
    <text evidence="8">The sequence shown here is derived from an EMBL/GenBank/DDBJ whole genome shotgun (WGS) entry which is preliminary data.</text>
</comment>
<dbReference type="InterPro" id="IPR001789">
    <property type="entry name" value="Sig_transdc_resp-reg_receiver"/>
</dbReference>
<reference evidence="8 9" key="1">
    <citation type="submission" date="2020-08" db="EMBL/GenBank/DDBJ databases">
        <title>Sequencing the genomes of 1000 actinobacteria strains.</title>
        <authorList>
            <person name="Klenk H.-P."/>
        </authorList>
    </citation>
    <scope>NUCLEOTIDE SEQUENCE [LARGE SCALE GENOMIC DNA]</scope>
    <source>
        <strain evidence="8 9">DSM 9581</strain>
    </source>
</reference>
<dbReference type="PANTHER" id="PTHR43214:SF24">
    <property type="entry name" value="TRANSCRIPTIONAL REGULATORY PROTEIN NARL-RELATED"/>
    <property type="match status" value="1"/>
</dbReference>
<evidence type="ECO:0000256" key="1">
    <source>
        <dbReference type="ARBA" id="ARBA00022553"/>
    </source>
</evidence>
<dbReference type="CDD" id="cd17535">
    <property type="entry name" value="REC_NarL-like"/>
    <property type="match status" value="1"/>
</dbReference>
<evidence type="ECO:0000313" key="9">
    <source>
        <dbReference type="Proteomes" id="UP000564629"/>
    </source>
</evidence>
<feature type="domain" description="Response regulatory" evidence="7">
    <location>
        <begin position="2"/>
        <end position="122"/>
    </location>
</feature>
<dbReference type="OrthoDB" id="9808843at2"/>
<accession>A0A7W8SGF4</accession>
<feature type="domain" description="HTH luxR-type" evidence="6">
    <location>
        <begin position="144"/>
        <end position="214"/>
    </location>
</feature>
<dbReference type="InterPro" id="IPR016032">
    <property type="entry name" value="Sig_transdc_resp-reg_C-effctor"/>
</dbReference>
<dbReference type="Pfam" id="PF00196">
    <property type="entry name" value="GerE"/>
    <property type="match status" value="1"/>
</dbReference>
<dbReference type="PROSITE" id="PS50110">
    <property type="entry name" value="RESPONSE_REGULATORY"/>
    <property type="match status" value="1"/>
</dbReference>
<dbReference type="SUPFAM" id="SSF46894">
    <property type="entry name" value="C-terminal effector domain of the bipartite response regulators"/>
    <property type="match status" value="1"/>
</dbReference>
<dbReference type="SUPFAM" id="SSF52172">
    <property type="entry name" value="CheY-like"/>
    <property type="match status" value="1"/>
</dbReference>
<dbReference type="Gene3D" id="1.10.10.10">
    <property type="entry name" value="Winged helix-like DNA-binding domain superfamily/Winged helix DNA-binding domain"/>
    <property type="match status" value="1"/>
</dbReference>
<dbReference type="EMBL" id="JACHDN010000001">
    <property type="protein sequence ID" value="MBB5474314.1"/>
    <property type="molecule type" value="Genomic_DNA"/>
</dbReference>
<dbReference type="CDD" id="cd06170">
    <property type="entry name" value="LuxR_C_like"/>
    <property type="match status" value="1"/>
</dbReference>
<dbReference type="InterPro" id="IPR058245">
    <property type="entry name" value="NreC/VraR/RcsB-like_REC"/>
</dbReference>
<sequence>MRVVLAEDAVLLREGLVRLLQEAGHTVVAAVGTAPDLLDAVREHRPDLAVVDVRMPPGHRDDGLRAAVALRAERPDLGVLVLSQYVEEAYARDLLADGRGRVGYLLKDRVQDLDALAGTLDRVAAGEVVLDPEVVAQLMVRRTATSPLAALSPREREVLGHMAEGRSNTAIADRLVVTDGAVEKHVSSIFAKLGLVPSDGDHRRVLAVLAWLRG</sequence>
<dbReference type="SMART" id="SM00421">
    <property type="entry name" value="HTH_LUXR"/>
    <property type="match status" value="1"/>
</dbReference>
<keyword evidence="4" id="KW-0804">Transcription</keyword>
<dbReference type="PRINTS" id="PR00038">
    <property type="entry name" value="HTHLUXR"/>
</dbReference>